<reference evidence="1" key="2">
    <citation type="submission" date="2025-08" db="UniProtKB">
        <authorList>
            <consortium name="Ensembl"/>
        </authorList>
    </citation>
    <scope>IDENTIFICATION</scope>
</reference>
<dbReference type="Proteomes" id="UP000694397">
    <property type="component" value="Chromosome 23"/>
</dbReference>
<evidence type="ECO:0000313" key="2">
    <source>
        <dbReference type="Proteomes" id="UP000694397"/>
    </source>
</evidence>
<dbReference type="KEGG" id="sfm:108931831"/>
<dbReference type="GeneID" id="108931831"/>
<evidence type="ECO:0000313" key="1">
    <source>
        <dbReference type="Ensembl" id="ENSSFOP00015033768.1"/>
    </source>
</evidence>
<reference evidence="1 2" key="1">
    <citation type="submission" date="2019-04" db="EMBL/GenBank/DDBJ databases">
        <authorList>
            <consortium name="Wellcome Sanger Institute Data Sharing"/>
        </authorList>
    </citation>
    <scope>NUCLEOTIDE SEQUENCE [LARGE SCALE GENOMIC DNA]</scope>
</reference>
<keyword evidence="2" id="KW-1185">Reference proteome</keyword>
<dbReference type="InterPro" id="IPR026913">
    <property type="entry name" value="METTL24"/>
</dbReference>
<reference evidence="1" key="3">
    <citation type="submission" date="2025-09" db="UniProtKB">
        <authorList>
            <consortium name="Ensembl"/>
        </authorList>
    </citation>
    <scope>IDENTIFICATION</scope>
</reference>
<proteinExistence type="predicted"/>
<sequence>MGCAPLICSCAAAPQRGVREQVELQPWAAGQASFTAEVERFIAFITTPQVQCSQWLFPGSSMGGRVPVTPWALCADGWGPPVSTMQPCVSYSFSMDQKDASYVERMLQAGCEVHQFDPSQKRESASGRLRGHRAWLDWRTPRRGSRNRPANAVPRKLSAIMDMLGHTEVHFLNADLESAEWRLLESWAMDGTLNRIWQLLLTVHLHWAGFEVAGSDAEVVRFWYSVLHRLRASGFRLLHSAGGAGRTVLRRPLPGARSAYSLTWVRKRGPG</sequence>
<organism evidence="1 2">
    <name type="scientific">Scleropages formosus</name>
    <name type="common">Asian bonytongue</name>
    <name type="synonym">Osteoglossum formosum</name>
    <dbReference type="NCBI Taxonomy" id="113540"/>
    <lineage>
        <taxon>Eukaryota</taxon>
        <taxon>Metazoa</taxon>
        <taxon>Chordata</taxon>
        <taxon>Craniata</taxon>
        <taxon>Vertebrata</taxon>
        <taxon>Euteleostomi</taxon>
        <taxon>Actinopterygii</taxon>
        <taxon>Neopterygii</taxon>
        <taxon>Teleostei</taxon>
        <taxon>Osteoglossocephala</taxon>
        <taxon>Osteoglossomorpha</taxon>
        <taxon>Osteoglossiformes</taxon>
        <taxon>Osteoglossidae</taxon>
        <taxon>Scleropages</taxon>
    </lineage>
</organism>
<dbReference type="GeneTree" id="ENSGT00390000002881"/>
<gene>
    <name evidence="1" type="primary">LOC108931831</name>
</gene>
<protein>
    <submittedName>
        <fullName evidence="1">Methyltransferase-like protein 24</fullName>
    </submittedName>
</protein>
<name>A0A8C9S6T8_SCLFO</name>
<dbReference type="RefSeq" id="XP_018603369.1">
    <property type="nucleotide sequence ID" value="XM_018747853.1"/>
</dbReference>
<dbReference type="AlphaFoldDB" id="A0A8C9S6T8"/>
<dbReference type="PANTHER" id="PTHR32026:SF23">
    <property type="entry name" value="METHYLTRANSFERASE-LIKE PROTEIN 24"/>
    <property type="match status" value="1"/>
</dbReference>
<accession>A0A8C9S6T8</accession>
<dbReference type="Ensembl" id="ENSSFOT00015034146.2">
    <property type="protein sequence ID" value="ENSSFOP00015033768.1"/>
    <property type="gene ID" value="ENSSFOG00015021560.2"/>
</dbReference>
<dbReference type="PANTHER" id="PTHR32026">
    <property type="entry name" value="METHYLTRANSFERASE-LIKE PROTEIN 24"/>
    <property type="match status" value="1"/>
</dbReference>
<dbReference type="OrthoDB" id="10006218at2759"/>